<keyword evidence="2" id="KW-0472">Membrane</keyword>
<evidence type="ECO:0000313" key="5">
    <source>
        <dbReference type="Proteomes" id="UP001201873"/>
    </source>
</evidence>
<feature type="compositionally biased region" description="Low complexity" evidence="1">
    <location>
        <begin position="7"/>
        <end position="18"/>
    </location>
</feature>
<protein>
    <submittedName>
        <fullName evidence="4">DUF4350 domain-containing protein</fullName>
    </submittedName>
</protein>
<evidence type="ECO:0000256" key="1">
    <source>
        <dbReference type="SAM" id="MobiDB-lite"/>
    </source>
</evidence>
<dbReference type="Pfam" id="PF14258">
    <property type="entry name" value="DUF4350"/>
    <property type="match status" value="1"/>
</dbReference>
<accession>A0ABT0K4T3</accession>
<evidence type="ECO:0000256" key="2">
    <source>
        <dbReference type="SAM" id="Phobius"/>
    </source>
</evidence>
<dbReference type="Proteomes" id="UP001201873">
    <property type="component" value="Unassembled WGS sequence"/>
</dbReference>
<keyword evidence="2" id="KW-1133">Transmembrane helix</keyword>
<keyword evidence="5" id="KW-1185">Reference proteome</keyword>
<name>A0ABT0K4T3_9ACTN</name>
<dbReference type="InterPro" id="IPR025646">
    <property type="entry name" value="DUF4350"/>
</dbReference>
<keyword evidence="2" id="KW-0812">Transmembrane</keyword>
<evidence type="ECO:0000313" key="4">
    <source>
        <dbReference type="EMBL" id="MCK9878805.1"/>
    </source>
</evidence>
<dbReference type="EMBL" id="JALKFT010000045">
    <property type="protein sequence ID" value="MCK9878805.1"/>
    <property type="molecule type" value="Genomic_DNA"/>
</dbReference>
<sequence>MTANPNTTPTSGGAAASAGGSGPTSVRTGPRPAVLRRGLAIGAVVAAFVLVFLLLAVFTAGTSGGEPFDVRSARPHGTRALAEILRARGVSVTPAETVPVGHRSAGTVVVFQPGRLDRDTLAGLLGQVWQGSDVVLVGADDAVLDVLDVGVRAADENPGGGAAPRCALSEATVAGTVSLTGSLAYTRAAGGDRSGMRAEFCYGEPPTAARLAVLTPGGAAAGGATPGEAGDGGRLVLIGSARFLTNGDLDDGGGAALALGLLARHDTLAWVTPTAASHDAVDTRGPFELLPGGVRWGVLQLAVVVVLLGLWRGRRLGPPVAEPLAVVVRAAESVEGHGRLYAAARARDRSADVLRAGLRVRLAERVGLPLRTGPTGAPEPDPVALVAAVARQSGRSPSDIGSLLYGSGMLAPIDARPGPFGRAVDQARSRGLPPEPPAWPRPSAQPAGPGANPTRSTGLDRASDQPDRALMALARALDDLDRQVGGR</sequence>
<organism evidence="4 5">
    <name type="scientific">Frankia umida</name>
    <dbReference type="NCBI Taxonomy" id="573489"/>
    <lineage>
        <taxon>Bacteria</taxon>
        <taxon>Bacillati</taxon>
        <taxon>Actinomycetota</taxon>
        <taxon>Actinomycetes</taxon>
        <taxon>Frankiales</taxon>
        <taxon>Frankiaceae</taxon>
        <taxon>Frankia</taxon>
    </lineage>
</organism>
<dbReference type="RefSeq" id="WP_248826871.1">
    <property type="nucleotide sequence ID" value="NZ_JALKFT010000045.1"/>
</dbReference>
<feature type="region of interest" description="Disordered" evidence="1">
    <location>
        <begin position="1"/>
        <end position="29"/>
    </location>
</feature>
<evidence type="ECO:0000259" key="3">
    <source>
        <dbReference type="Pfam" id="PF14258"/>
    </source>
</evidence>
<feature type="region of interest" description="Disordered" evidence="1">
    <location>
        <begin position="416"/>
        <end position="467"/>
    </location>
</feature>
<feature type="transmembrane region" description="Helical" evidence="2">
    <location>
        <begin position="39"/>
        <end position="61"/>
    </location>
</feature>
<comment type="caution">
    <text evidence="4">The sequence shown here is derived from an EMBL/GenBank/DDBJ whole genome shotgun (WGS) entry which is preliminary data.</text>
</comment>
<proteinExistence type="predicted"/>
<reference evidence="4 5" key="1">
    <citation type="submission" date="2022-04" db="EMBL/GenBank/DDBJ databases">
        <title>Genome diversity in the genus Frankia.</title>
        <authorList>
            <person name="Carlos-Shanley C."/>
            <person name="Hahn D."/>
        </authorList>
    </citation>
    <scope>NUCLEOTIDE SEQUENCE [LARGE SCALE GENOMIC DNA]</scope>
    <source>
        <strain evidence="4 5">Ag45/Mut15</strain>
    </source>
</reference>
<gene>
    <name evidence="4" type="ORF">MXD59_24090</name>
</gene>
<feature type="domain" description="DUF4350" evidence="3">
    <location>
        <begin position="72"/>
        <end position="262"/>
    </location>
</feature>